<sequence>MPLRRKDDHLDTLDSLITDSEDPVAVRWRRTLHLCALGVAAVAGFLGCVVIHQATSGEHVALGLPTVGGGQEQMLWAFVPAAAGAAIAALFNAGQPLLGRWLDAVPAPSWVQAMLATMAVALLAAFLPQARFSGHEQMPEIAAFIHDGAWVTLAALACASPSPRCCCAPSAPAPAP</sequence>
<protein>
    <submittedName>
        <fullName evidence="1">Uncharacterized protein</fullName>
    </submittedName>
</protein>
<organism evidence="1 2">
    <name type="scientific">Dermacoccus nishinomiyaensis</name>
    <dbReference type="NCBI Taxonomy" id="1274"/>
    <lineage>
        <taxon>Bacteria</taxon>
        <taxon>Bacillati</taxon>
        <taxon>Actinomycetota</taxon>
        <taxon>Actinomycetes</taxon>
        <taxon>Micrococcales</taxon>
        <taxon>Dermacoccaceae</taxon>
        <taxon>Dermacoccus</taxon>
    </lineage>
</organism>
<dbReference type="GeneID" id="41839769"/>
<reference evidence="1 2" key="1">
    <citation type="submission" date="2014-07" db="EMBL/GenBank/DDBJ databases">
        <title>Genome Sequencing of Dermacoccus nishinomiyaensis.</title>
        <authorList>
            <person name="Hong K.W."/>
            <person name="Chan K.G."/>
        </authorList>
    </citation>
    <scope>NUCLEOTIDE SEQUENCE [LARGE SCALE GENOMIC DNA]</scope>
    <source>
        <strain evidence="1 2">M25</strain>
    </source>
</reference>
<dbReference type="InterPro" id="IPR014743">
    <property type="entry name" value="Cl-channel_core"/>
</dbReference>
<dbReference type="AlphaFoldDB" id="A0A075JIL1"/>
<evidence type="ECO:0000313" key="1">
    <source>
        <dbReference type="EMBL" id="AIF39743.1"/>
    </source>
</evidence>
<accession>A0A075JIL1</accession>
<proteinExistence type="predicted"/>
<dbReference type="Gene3D" id="1.10.3080.10">
    <property type="entry name" value="Clc chloride channel"/>
    <property type="match status" value="1"/>
</dbReference>
<dbReference type="SUPFAM" id="SSF81340">
    <property type="entry name" value="Clc chloride channel"/>
    <property type="match status" value="1"/>
</dbReference>
<dbReference type="Proteomes" id="UP000027986">
    <property type="component" value="Chromosome"/>
</dbReference>
<keyword evidence="2" id="KW-1185">Reference proteome</keyword>
<dbReference type="RefSeq" id="WP_038566238.1">
    <property type="nucleotide sequence ID" value="NZ_CAKZHM010000135.1"/>
</dbReference>
<evidence type="ECO:0000313" key="2">
    <source>
        <dbReference type="Proteomes" id="UP000027986"/>
    </source>
</evidence>
<dbReference type="HOGENOM" id="CLU_1522764_0_0_11"/>
<gene>
    <name evidence="1" type="ORF">HX89_00565</name>
</gene>
<dbReference type="EMBL" id="CP008889">
    <property type="protein sequence ID" value="AIF39743.1"/>
    <property type="molecule type" value="Genomic_DNA"/>
</dbReference>
<dbReference type="KEGG" id="dni:HX89_00565"/>
<name>A0A075JIL1_9MICO</name>